<protein>
    <recommendedName>
        <fullName evidence="2">Deoxynucleoside kinase domain-containing protein</fullName>
    </recommendedName>
</protein>
<sequence>MSDNSARYCFVENLYAEGKLEDCEYAVLSEWFNYLLTCPSMNFKIDLIIYLRTRPDVAFQRIKDRDRSEECRIPFQYIQDLHDLHEDWLIRKTKFQPLQAPVIVIEANEDLDKLQAQYQRQKDEILQKSRTN</sequence>
<keyword evidence="1" id="KW-0175">Coiled coil</keyword>
<evidence type="ECO:0000259" key="2">
    <source>
        <dbReference type="Pfam" id="PF01712"/>
    </source>
</evidence>
<dbReference type="STRING" id="6832.A0A553PQA7"/>
<dbReference type="Proteomes" id="UP000318571">
    <property type="component" value="Chromosome 6"/>
</dbReference>
<dbReference type="GO" id="GO:0019136">
    <property type="term" value="F:deoxynucleoside kinase activity"/>
    <property type="evidence" value="ECO:0007669"/>
    <property type="project" value="TreeGrafter"/>
</dbReference>
<dbReference type="InterPro" id="IPR050566">
    <property type="entry name" value="Deoxyribonucleoside_kinase"/>
</dbReference>
<proteinExistence type="predicted"/>
<evidence type="ECO:0000313" key="3">
    <source>
        <dbReference type="EMBL" id="TRY79863.1"/>
    </source>
</evidence>
<dbReference type="OMA" id="CNEPLEN"/>
<feature type="coiled-coil region" evidence="1">
    <location>
        <begin position="104"/>
        <end position="131"/>
    </location>
</feature>
<dbReference type="GO" id="GO:0005739">
    <property type="term" value="C:mitochondrion"/>
    <property type="evidence" value="ECO:0007669"/>
    <property type="project" value="TreeGrafter"/>
</dbReference>
<organism evidence="3 4">
    <name type="scientific">Tigriopus californicus</name>
    <name type="common">Marine copepod</name>
    <dbReference type="NCBI Taxonomy" id="6832"/>
    <lineage>
        <taxon>Eukaryota</taxon>
        <taxon>Metazoa</taxon>
        <taxon>Ecdysozoa</taxon>
        <taxon>Arthropoda</taxon>
        <taxon>Crustacea</taxon>
        <taxon>Multicrustacea</taxon>
        <taxon>Hexanauplia</taxon>
        <taxon>Copepoda</taxon>
        <taxon>Harpacticoida</taxon>
        <taxon>Harpacticidae</taxon>
        <taxon>Tigriopus</taxon>
    </lineage>
</organism>
<dbReference type="PANTHER" id="PTHR10513">
    <property type="entry name" value="DEOXYNUCLEOSIDE KINASE"/>
    <property type="match status" value="1"/>
</dbReference>
<evidence type="ECO:0000256" key="1">
    <source>
        <dbReference type="SAM" id="Coils"/>
    </source>
</evidence>
<dbReference type="InterPro" id="IPR027417">
    <property type="entry name" value="P-loop_NTPase"/>
</dbReference>
<dbReference type="SUPFAM" id="SSF52540">
    <property type="entry name" value="P-loop containing nucleoside triphosphate hydrolases"/>
    <property type="match status" value="1"/>
</dbReference>
<keyword evidence="4" id="KW-1185">Reference proteome</keyword>
<dbReference type="InterPro" id="IPR031314">
    <property type="entry name" value="DNK_dom"/>
</dbReference>
<accession>A0A553PQA7</accession>
<evidence type="ECO:0000313" key="4">
    <source>
        <dbReference type="Proteomes" id="UP000318571"/>
    </source>
</evidence>
<dbReference type="AlphaFoldDB" id="A0A553PQA7"/>
<reference evidence="3 4" key="1">
    <citation type="journal article" date="2018" name="Nat. Ecol. Evol.">
        <title>Genomic signatures of mitonuclear coevolution across populations of Tigriopus californicus.</title>
        <authorList>
            <person name="Barreto F.S."/>
            <person name="Watson E.T."/>
            <person name="Lima T.G."/>
            <person name="Willett C.S."/>
            <person name="Edmands S."/>
            <person name="Li W."/>
            <person name="Burton R.S."/>
        </authorList>
    </citation>
    <scope>NUCLEOTIDE SEQUENCE [LARGE SCALE GENOMIC DNA]</scope>
    <source>
        <strain evidence="3 4">San Diego</strain>
    </source>
</reference>
<feature type="domain" description="Deoxynucleoside kinase" evidence="2">
    <location>
        <begin position="5"/>
        <end position="125"/>
    </location>
</feature>
<dbReference type="Pfam" id="PF01712">
    <property type="entry name" value="dNK"/>
    <property type="match status" value="1"/>
</dbReference>
<dbReference type="Gene3D" id="3.40.50.300">
    <property type="entry name" value="P-loop containing nucleotide triphosphate hydrolases"/>
    <property type="match status" value="1"/>
</dbReference>
<comment type="caution">
    <text evidence="3">The sequence shown here is derived from an EMBL/GenBank/DDBJ whole genome shotgun (WGS) entry which is preliminary data.</text>
</comment>
<name>A0A553PQA7_TIGCA</name>
<gene>
    <name evidence="3" type="ORF">TCAL_05128</name>
</gene>
<dbReference type="PANTHER" id="PTHR10513:SF24">
    <property type="entry name" value="THYMIDINE KINASE 2, MITOCHONDRIAL"/>
    <property type="match status" value="1"/>
</dbReference>
<dbReference type="EMBL" id="VCGU01000002">
    <property type="protein sequence ID" value="TRY79863.1"/>
    <property type="molecule type" value="Genomic_DNA"/>
</dbReference>